<keyword evidence="1" id="KW-1133">Transmembrane helix</keyword>
<evidence type="ECO:0000259" key="2">
    <source>
        <dbReference type="Pfam" id="PF13400"/>
    </source>
</evidence>
<feature type="domain" description="Putative Flp pilus-assembly TadG-like N-terminal" evidence="2">
    <location>
        <begin position="45"/>
        <end position="92"/>
    </location>
</feature>
<name>A0ABY4CTU3_9BACL</name>
<reference evidence="3" key="1">
    <citation type="submission" date="2021-12" db="EMBL/GenBank/DDBJ databases">
        <title>Alicyclobacillaceae gen. nov., sp. nov., isolated from chalcocite enrichment system.</title>
        <authorList>
            <person name="Jiang Z."/>
        </authorList>
    </citation>
    <scope>NUCLEOTIDE SEQUENCE</scope>
    <source>
        <strain evidence="3">MYW30-H2</strain>
    </source>
</reference>
<feature type="transmembrane region" description="Helical" evidence="1">
    <location>
        <begin position="46"/>
        <end position="66"/>
    </location>
</feature>
<evidence type="ECO:0000313" key="3">
    <source>
        <dbReference type="EMBL" id="UOF91305.1"/>
    </source>
</evidence>
<proteinExistence type="predicted"/>
<dbReference type="RefSeq" id="WP_347437994.1">
    <property type="nucleotide sequence ID" value="NZ_CP089291.1"/>
</dbReference>
<keyword evidence="4" id="KW-1185">Reference proteome</keyword>
<dbReference type="Pfam" id="PF13400">
    <property type="entry name" value="Tad"/>
    <property type="match status" value="1"/>
</dbReference>
<accession>A0ABY4CTU3</accession>
<gene>
    <name evidence="3" type="ORF">LSG31_03340</name>
</gene>
<keyword evidence="1" id="KW-0812">Transmembrane</keyword>
<evidence type="ECO:0000256" key="1">
    <source>
        <dbReference type="SAM" id="Phobius"/>
    </source>
</evidence>
<evidence type="ECO:0000313" key="4">
    <source>
        <dbReference type="Proteomes" id="UP000830167"/>
    </source>
</evidence>
<keyword evidence="1" id="KW-0472">Membrane</keyword>
<protein>
    <submittedName>
        <fullName evidence="3">Tad domain-containing protein</fullName>
    </submittedName>
</protein>
<organism evidence="3 4">
    <name type="scientific">Fodinisporobacter ferrooxydans</name>
    <dbReference type="NCBI Taxonomy" id="2901836"/>
    <lineage>
        <taxon>Bacteria</taxon>
        <taxon>Bacillati</taxon>
        <taxon>Bacillota</taxon>
        <taxon>Bacilli</taxon>
        <taxon>Bacillales</taxon>
        <taxon>Alicyclobacillaceae</taxon>
        <taxon>Fodinisporobacter</taxon>
    </lineage>
</organism>
<dbReference type="EMBL" id="CP089291">
    <property type="protein sequence ID" value="UOF91305.1"/>
    <property type="molecule type" value="Genomic_DNA"/>
</dbReference>
<dbReference type="InterPro" id="IPR028087">
    <property type="entry name" value="Tad_N"/>
</dbReference>
<dbReference type="Proteomes" id="UP000830167">
    <property type="component" value="Chromosome"/>
</dbReference>
<sequence length="339" mass="36571">MRRETRRCRYNVCRLLRKCVCRCQHPGAIFKWRSGRRRWSRKEEGTVIIIVALMMTALLGFAALVIDGGRLFLEQSKLQKALDAAVLAGAQDLPLYPDQAKQDAMQTMQANQITADQVTISFNTQNTYMKITAAVNETLTFAHALGFSDTPIQSTAAVQLNPLAAATHVIPLGVNASTPLSYGSPVELKTGDSSYGNFGALALSGPGANNYREDLTNGYSGTISIGDVLGTQTGNIVGPTIDAIQSRIASCPYNGSATYYDYPNGCPLVVLVPVYQPLNRSGNQVKQVKVVGFATFFIESVGSSNQNAVVTGRFLQRATIGSVASDQSDYGTYGYKLVQ</sequence>